<organism evidence="1 2">
    <name type="scientific">Xanthocytophaga flava</name>
    <dbReference type="NCBI Taxonomy" id="3048013"/>
    <lineage>
        <taxon>Bacteria</taxon>
        <taxon>Pseudomonadati</taxon>
        <taxon>Bacteroidota</taxon>
        <taxon>Cytophagia</taxon>
        <taxon>Cytophagales</taxon>
        <taxon>Rhodocytophagaceae</taxon>
        <taxon>Xanthocytophaga</taxon>
    </lineage>
</organism>
<proteinExistence type="predicted"/>
<gene>
    <name evidence="1" type="ORF">QNI16_07130</name>
</gene>
<dbReference type="RefSeq" id="WP_313976823.1">
    <property type="nucleotide sequence ID" value="NZ_JASJOS010000003.1"/>
</dbReference>
<comment type="caution">
    <text evidence="1">The sequence shown here is derived from an EMBL/GenBank/DDBJ whole genome shotgun (WGS) entry which is preliminary data.</text>
</comment>
<dbReference type="Proteomes" id="UP001241110">
    <property type="component" value="Unassembled WGS sequence"/>
</dbReference>
<accession>A0AAE3QNM6</accession>
<sequence length="69" mass="7854">MKEPKELYQALSTKNRKSIREYVAGKIGVSTKTVENHLRSGLDIVETKHFFAWFEEQGIDADTLISQVA</sequence>
<evidence type="ECO:0000313" key="2">
    <source>
        <dbReference type="Proteomes" id="UP001241110"/>
    </source>
</evidence>
<evidence type="ECO:0000313" key="1">
    <source>
        <dbReference type="EMBL" id="MDJ1480251.1"/>
    </source>
</evidence>
<name>A0AAE3QNM6_9BACT</name>
<reference evidence="1" key="1">
    <citation type="submission" date="2023-05" db="EMBL/GenBank/DDBJ databases">
        <authorList>
            <person name="Zhang X."/>
        </authorList>
    </citation>
    <scope>NUCLEOTIDE SEQUENCE</scope>
    <source>
        <strain evidence="1">YF14B1</strain>
    </source>
</reference>
<dbReference type="EMBL" id="JASJOS010000003">
    <property type="protein sequence ID" value="MDJ1480251.1"/>
    <property type="molecule type" value="Genomic_DNA"/>
</dbReference>
<protein>
    <submittedName>
        <fullName evidence="1">Uncharacterized protein</fullName>
    </submittedName>
</protein>
<dbReference type="AlphaFoldDB" id="A0AAE3QNM6"/>